<evidence type="ECO:0000313" key="2">
    <source>
        <dbReference type="Proteomes" id="UP000178606"/>
    </source>
</evidence>
<dbReference type="Proteomes" id="UP000178606">
    <property type="component" value="Unassembled WGS sequence"/>
</dbReference>
<evidence type="ECO:0000313" key="1">
    <source>
        <dbReference type="EMBL" id="OGG54871.1"/>
    </source>
</evidence>
<name>A0A1F6D0Q6_HANXR</name>
<proteinExistence type="predicted"/>
<gene>
    <name evidence="1" type="ORF">A3F84_13170</name>
</gene>
<evidence type="ECO:0008006" key="3">
    <source>
        <dbReference type="Google" id="ProtNLM"/>
    </source>
</evidence>
<comment type="caution">
    <text evidence="1">The sequence shown here is derived from an EMBL/GenBank/DDBJ whole genome shotgun (WGS) entry which is preliminary data.</text>
</comment>
<protein>
    <recommendedName>
        <fullName evidence="3">DUF4258 domain-containing protein</fullName>
    </recommendedName>
</protein>
<dbReference type="AlphaFoldDB" id="A0A1F6D0Q6"/>
<organism evidence="1 2">
    <name type="scientific">Handelsmanbacteria sp. (strain RIFCSPLOWO2_12_FULL_64_10)</name>
    <dbReference type="NCBI Taxonomy" id="1817868"/>
    <lineage>
        <taxon>Bacteria</taxon>
        <taxon>Candidatus Handelsmaniibacteriota</taxon>
    </lineage>
</organism>
<sequence length="106" mass="12428">MSEDLAFDALTPLGFRVRCTRAWWEYISTVKHPILKDRRQDVIDTLEHPLEIRRSTKDPAVLLFYREVEPRFLVAVTRQNNGEGFLITAYPADRLKRGEVLWTALK</sequence>
<accession>A0A1F6D0Q6</accession>
<reference evidence="1 2" key="1">
    <citation type="journal article" date="2016" name="Nat. Commun.">
        <title>Thousands of microbial genomes shed light on interconnected biogeochemical processes in an aquifer system.</title>
        <authorList>
            <person name="Anantharaman K."/>
            <person name="Brown C.T."/>
            <person name="Hug L.A."/>
            <person name="Sharon I."/>
            <person name="Castelle C.J."/>
            <person name="Probst A.J."/>
            <person name="Thomas B.C."/>
            <person name="Singh A."/>
            <person name="Wilkins M.J."/>
            <person name="Karaoz U."/>
            <person name="Brodie E.L."/>
            <person name="Williams K.H."/>
            <person name="Hubbard S.S."/>
            <person name="Banfield J.F."/>
        </authorList>
    </citation>
    <scope>NUCLEOTIDE SEQUENCE [LARGE SCALE GENOMIC DNA]</scope>
    <source>
        <strain evidence="2">RIFCSPLOWO2_12_FULL_64_10</strain>
    </source>
</reference>
<dbReference type="EMBL" id="MFKF01000093">
    <property type="protein sequence ID" value="OGG54871.1"/>
    <property type="molecule type" value="Genomic_DNA"/>
</dbReference>